<dbReference type="EMBL" id="HBIO01014785">
    <property type="protein sequence ID" value="CAE0466570.1"/>
    <property type="molecule type" value="Transcribed_RNA"/>
</dbReference>
<proteinExistence type="predicted"/>
<dbReference type="Gene3D" id="3.40.50.150">
    <property type="entry name" value="Vaccinia Virus protein VP39"/>
    <property type="match status" value="1"/>
</dbReference>
<feature type="compositionally biased region" description="Basic and acidic residues" evidence="1">
    <location>
        <begin position="124"/>
        <end position="151"/>
    </location>
</feature>
<protein>
    <recommendedName>
        <fullName evidence="2">Ribosomal RNA large subunit methyltransferase K/L-like methyltransferase domain-containing protein</fullName>
    </recommendedName>
</protein>
<feature type="compositionally biased region" description="Low complexity" evidence="1">
    <location>
        <begin position="8"/>
        <end position="21"/>
    </location>
</feature>
<evidence type="ECO:0000313" key="5">
    <source>
        <dbReference type="EMBL" id="CAE0466569.1"/>
    </source>
</evidence>
<feature type="region of interest" description="Disordered" evidence="1">
    <location>
        <begin position="1"/>
        <end position="21"/>
    </location>
</feature>
<dbReference type="InterPro" id="IPR029063">
    <property type="entry name" value="SAM-dependent_MTases_sf"/>
</dbReference>
<sequence length="866" mass="95174">MDSCKRTSSTSSKEASSPSASGSLDAYITIVPSGLEDVAVIPSIRQYLQEEHNYQCQDICQLSPPIFQDTFSAVHSAGCVSSSRSQTENETGSGGLESSNSGSGSYAYEYAKEQIVALRRKKSEKKERAKKIKEEKSMKKKNGGDSDRDSSSGDSSRKRKLNSIGAISKNGNSDKNENQDRRHQIQNQDLFENTAPPISLLDRIYEKHIFGTAKLDNGREVNIGFHSHHVDDIDDAAEGSKHEGNGNGSSKTTIVSAPGGLEGKSIIQFRTDAPPNIVANLRAMGCGPLLALVTSSCTPAYNRPKVATHPRSHSNRGNESNDKRDNDGVILSYQQTLEEARDAIASFLRGPNDDLTNSDARGRAQMSDYHEQFHQALELWSRHAEYVWFESNDALAYLSSTEIGKKVEEEGIEGALKSEGVADNRIDASHVNTHCSEGASDIAKEMDVTTPTIGCGGHEKEAAMKTNQHSQLQKWLLKDLDRKREGVSECKYRLSCIRSYTKDYQYKRDDLIPRLAKVLLPLDGSNALKSKARTGEDSDIDEDMKLEVGNNNERSTNSQQWRFKVDLKHYDFEVLMIMHQNTVTVAIPLNYYQYVGARSYCSGKIPPDITPPYIIGEISKTVIRLRPSISSLLYSMSGIKKGDIIMDPCAGVGTILAEGSFRDTFAIGGDLALAAGLDGSPGLEHIVHRYLRAARRELVHRNQNAASNVGVGAAEIQAWDASLLPIRDSTIDCIISDLPFGQKCMSTKKLQAFVPLLISECARCLRPGTGRMTLLCGSYQGVLEAISLSTATRKSFHGECQAEECFFDVPTSIIPVNIGGFAAWIIQIRRKSIAHTAFPNHRRILAKMARKRLQQTKGGGGKRVQA</sequence>
<organism evidence="6">
    <name type="scientific">Chaetoceros debilis</name>
    <dbReference type="NCBI Taxonomy" id="122233"/>
    <lineage>
        <taxon>Eukaryota</taxon>
        <taxon>Sar</taxon>
        <taxon>Stramenopiles</taxon>
        <taxon>Ochrophyta</taxon>
        <taxon>Bacillariophyta</taxon>
        <taxon>Coscinodiscophyceae</taxon>
        <taxon>Chaetocerotophycidae</taxon>
        <taxon>Chaetocerotales</taxon>
        <taxon>Chaetocerotaceae</taxon>
        <taxon>Chaetoceros</taxon>
    </lineage>
</organism>
<dbReference type="EMBL" id="HBIO01014781">
    <property type="protein sequence ID" value="CAE0466566.1"/>
    <property type="molecule type" value="Transcribed_RNA"/>
</dbReference>
<evidence type="ECO:0000313" key="4">
    <source>
        <dbReference type="EMBL" id="CAE0466568.1"/>
    </source>
</evidence>
<reference evidence="6" key="1">
    <citation type="submission" date="2021-01" db="EMBL/GenBank/DDBJ databases">
        <authorList>
            <person name="Corre E."/>
            <person name="Pelletier E."/>
            <person name="Niang G."/>
            <person name="Scheremetjew M."/>
            <person name="Finn R."/>
            <person name="Kale V."/>
            <person name="Holt S."/>
            <person name="Cochrane G."/>
            <person name="Meng A."/>
            <person name="Brown T."/>
            <person name="Cohen L."/>
        </authorList>
    </citation>
    <scope>NUCLEOTIDE SEQUENCE</scope>
    <source>
        <strain evidence="6">MM31A-1</strain>
    </source>
</reference>
<dbReference type="EMBL" id="HBIO01014784">
    <property type="protein sequence ID" value="CAE0466569.1"/>
    <property type="molecule type" value="Transcribed_RNA"/>
</dbReference>
<feature type="compositionally biased region" description="Low complexity" evidence="1">
    <location>
        <begin position="88"/>
        <end position="104"/>
    </location>
</feature>
<feature type="region of interest" description="Disordered" evidence="1">
    <location>
        <begin position="83"/>
        <end position="104"/>
    </location>
</feature>
<evidence type="ECO:0000313" key="6">
    <source>
        <dbReference type="EMBL" id="CAE0466570.1"/>
    </source>
</evidence>
<evidence type="ECO:0000256" key="1">
    <source>
        <dbReference type="SAM" id="MobiDB-lite"/>
    </source>
</evidence>
<feature type="region of interest" description="Disordered" evidence="1">
    <location>
        <begin position="119"/>
        <end position="182"/>
    </location>
</feature>
<feature type="compositionally biased region" description="Basic and acidic residues" evidence="1">
    <location>
        <begin position="172"/>
        <end position="182"/>
    </location>
</feature>
<evidence type="ECO:0000313" key="3">
    <source>
        <dbReference type="EMBL" id="CAE0466566.1"/>
    </source>
</evidence>
<feature type="domain" description="Ribosomal RNA large subunit methyltransferase K/L-like methyltransferase" evidence="2">
    <location>
        <begin position="625"/>
        <end position="793"/>
    </location>
</feature>
<feature type="region of interest" description="Disordered" evidence="1">
    <location>
        <begin position="301"/>
        <end position="327"/>
    </location>
</feature>
<dbReference type="GO" id="GO:0030488">
    <property type="term" value="P:tRNA methylation"/>
    <property type="evidence" value="ECO:0007669"/>
    <property type="project" value="TreeGrafter"/>
</dbReference>
<dbReference type="GO" id="GO:0016423">
    <property type="term" value="F:tRNA (guanine) methyltransferase activity"/>
    <property type="evidence" value="ECO:0007669"/>
    <property type="project" value="TreeGrafter"/>
</dbReference>
<dbReference type="PANTHER" id="PTHR14911:SF13">
    <property type="entry name" value="TRNA (GUANINE(6)-N2)-METHYLTRANSFERASE THUMP3"/>
    <property type="match status" value="1"/>
</dbReference>
<dbReference type="EMBL" id="HBIO01014783">
    <property type="protein sequence ID" value="CAE0466568.1"/>
    <property type="molecule type" value="Transcribed_RNA"/>
</dbReference>
<name>A0A6S8V648_9STRA</name>
<dbReference type="InterPro" id="IPR000241">
    <property type="entry name" value="RlmKL-like_Mtase"/>
</dbReference>
<accession>A0A6S8V648</accession>
<dbReference type="PANTHER" id="PTHR14911">
    <property type="entry name" value="THUMP DOMAIN-CONTAINING"/>
    <property type="match status" value="1"/>
</dbReference>
<dbReference type="Pfam" id="PF01170">
    <property type="entry name" value="UPF0020"/>
    <property type="match status" value="1"/>
</dbReference>
<evidence type="ECO:0000259" key="2">
    <source>
        <dbReference type="Pfam" id="PF01170"/>
    </source>
</evidence>
<dbReference type="SUPFAM" id="SSF53335">
    <property type="entry name" value="S-adenosyl-L-methionine-dependent methyltransferases"/>
    <property type="match status" value="1"/>
</dbReference>
<gene>
    <name evidence="3" type="ORF">CDEB00056_LOCUS11418</name>
    <name evidence="4" type="ORF">CDEB00056_LOCUS11420</name>
    <name evidence="5" type="ORF">CDEB00056_LOCUS11421</name>
    <name evidence="6" type="ORF">CDEB00056_LOCUS11422</name>
</gene>
<feature type="region of interest" description="Disordered" evidence="1">
    <location>
        <begin position="235"/>
        <end position="254"/>
    </location>
</feature>
<dbReference type="AlphaFoldDB" id="A0A6S8V648"/>
<dbReference type="GO" id="GO:0043527">
    <property type="term" value="C:tRNA methyltransferase complex"/>
    <property type="evidence" value="ECO:0007669"/>
    <property type="project" value="UniProtKB-ARBA"/>
</dbReference>